<evidence type="ECO:0000256" key="4">
    <source>
        <dbReference type="ARBA" id="ARBA00022544"/>
    </source>
</evidence>
<keyword evidence="4" id="KW-0309">Germination</keyword>
<comment type="caution">
    <text evidence="8">The sequence shown here is derived from an EMBL/GenBank/DDBJ whole genome shotgun (WGS) entry which is preliminary data.</text>
</comment>
<evidence type="ECO:0000256" key="2">
    <source>
        <dbReference type="ARBA" id="ARBA00007998"/>
    </source>
</evidence>
<keyword evidence="3" id="KW-0813">Transport</keyword>
<reference evidence="8 9" key="1">
    <citation type="submission" date="2018-10" db="EMBL/GenBank/DDBJ databases">
        <title>Phylogenomics of Brevibacillus.</title>
        <authorList>
            <person name="Dunlap C."/>
        </authorList>
    </citation>
    <scope>NUCLEOTIDE SEQUENCE [LARGE SCALE GENOMIC DNA]</scope>
    <source>
        <strain evidence="8 9">JCM 15716</strain>
    </source>
</reference>
<name>A0A3M8DUY7_9BACL</name>
<keyword evidence="9" id="KW-1185">Reference proteome</keyword>
<evidence type="ECO:0000256" key="5">
    <source>
        <dbReference type="ARBA" id="ARBA00022692"/>
    </source>
</evidence>
<evidence type="ECO:0000256" key="3">
    <source>
        <dbReference type="ARBA" id="ARBA00022448"/>
    </source>
</evidence>
<gene>
    <name evidence="8" type="ORF">EDM56_04300</name>
</gene>
<comment type="similarity">
    <text evidence="2">Belongs to the amino acid-polyamine-organocation (APC) superfamily. Spore germination protein (SGP) (TC 2.A.3.9) family.</text>
</comment>
<evidence type="ECO:0000256" key="1">
    <source>
        <dbReference type="ARBA" id="ARBA00004141"/>
    </source>
</evidence>
<proteinExistence type="inferred from homology"/>
<keyword evidence="6" id="KW-1133">Transmembrane helix</keyword>
<dbReference type="InterPro" id="IPR004761">
    <property type="entry name" value="Spore_GerAB"/>
</dbReference>
<dbReference type="GO" id="GO:0016020">
    <property type="term" value="C:membrane"/>
    <property type="evidence" value="ECO:0007669"/>
    <property type="project" value="UniProtKB-SubCell"/>
</dbReference>
<keyword evidence="5" id="KW-0812">Transmembrane</keyword>
<keyword evidence="7" id="KW-0472">Membrane</keyword>
<dbReference type="NCBIfam" id="TIGR00912">
    <property type="entry name" value="2A0309"/>
    <property type="match status" value="1"/>
</dbReference>
<dbReference type="Proteomes" id="UP000271031">
    <property type="component" value="Unassembled WGS sequence"/>
</dbReference>
<accession>A0A3M8DUY7</accession>
<evidence type="ECO:0000256" key="6">
    <source>
        <dbReference type="ARBA" id="ARBA00022989"/>
    </source>
</evidence>
<dbReference type="PANTHER" id="PTHR34975">
    <property type="entry name" value="SPORE GERMINATION PROTEIN A2"/>
    <property type="match status" value="1"/>
</dbReference>
<evidence type="ECO:0000256" key="7">
    <source>
        <dbReference type="ARBA" id="ARBA00023136"/>
    </source>
</evidence>
<dbReference type="OrthoDB" id="2957438at2"/>
<dbReference type="AlphaFoldDB" id="A0A3M8DUY7"/>
<dbReference type="GO" id="GO:0009847">
    <property type="term" value="P:spore germination"/>
    <property type="evidence" value="ECO:0007669"/>
    <property type="project" value="InterPro"/>
</dbReference>
<protein>
    <submittedName>
        <fullName evidence="8">Spore gernimation protein</fullName>
    </submittedName>
</protein>
<sequence>MDKGNFPKLQSYHVIFLVQNVITGEGLLRLPHTLSPTGYNEWWVLFILGILAQITLFPMYWLGLQYPRHNLFQINEILLGRWLGKFVTIIFILYGILTVSATSQSYLRLVGAITLPDIAPFFPLFCLYGVMLYIAGGGIKLIARFCILAFFFTFWMLYFLLWPMSAGGASHMFPLFTAKPAEIQKAVNDSYFSMFGYELLLIYFPYIVNQKKALKHASIGIWMVILSYEIVTFVSIMYFSEWQLANVIYPVLSLFKSVKLSFIERVENLGVALWVFLILSTTAGYLWMSKLGVDFVFSKKRGAHLYICAVVSFSIILVLPLGKMETTIYRDWTQYGGYFMILFPLILLAVHAIRKRGIKKIDMSE</sequence>
<organism evidence="8 9">
    <name type="scientific">Brevibacillus fluminis</name>
    <dbReference type="NCBI Taxonomy" id="511487"/>
    <lineage>
        <taxon>Bacteria</taxon>
        <taxon>Bacillati</taxon>
        <taxon>Bacillota</taxon>
        <taxon>Bacilli</taxon>
        <taxon>Bacillales</taxon>
        <taxon>Paenibacillaceae</taxon>
        <taxon>Brevibacillus</taxon>
    </lineage>
</organism>
<evidence type="ECO:0000313" key="8">
    <source>
        <dbReference type="EMBL" id="RNB91980.1"/>
    </source>
</evidence>
<dbReference type="EMBL" id="RHHQ01000004">
    <property type="protein sequence ID" value="RNB91980.1"/>
    <property type="molecule type" value="Genomic_DNA"/>
</dbReference>
<dbReference type="RefSeq" id="WP_122916642.1">
    <property type="nucleotide sequence ID" value="NZ_RHHQ01000004.1"/>
</dbReference>
<evidence type="ECO:0000313" key="9">
    <source>
        <dbReference type="Proteomes" id="UP000271031"/>
    </source>
</evidence>
<comment type="subcellular location">
    <subcellularLocation>
        <location evidence="1">Membrane</location>
        <topology evidence="1">Multi-pass membrane protein</topology>
    </subcellularLocation>
</comment>
<dbReference type="PANTHER" id="PTHR34975:SF2">
    <property type="entry name" value="SPORE GERMINATION PROTEIN A2"/>
    <property type="match status" value="1"/>
</dbReference>
<dbReference type="Pfam" id="PF03845">
    <property type="entry name" value="Spore_permease"/>
    <property type="match status" value="1"/>
</dbReference>